<dbReference type="PROSITE" id="PS51371">
    <property type="entry name" value="CBS"/>
    <property type="match status" value="2"/>
</dbReference>
<evidence type="ECO:0000256" key="5">
    <source>
        <dbReference type="ARBA" id="ARBA00022842"/>
    </source>
</evidence>
<dbReference type="GO" id="GO:0046872">
    <property type="term" value="F:metal ion binding"/>
    <property type="evidence" value="ECO:0007669"/>
    <property type="project" value="UniProtKB-KW"/>
</dbReference>
<dbReference type="InterPro" id="IPR006667">
    <property type="entry name" value="SLC41_membr_dom"/>
</dbReference>
<dbReference type="Gene3D" id="3.10.580.10">
    <property type="entry name" value="CBS-domain"/>
    <property type="match status" value="1"/>
</dbReference>
<feature type="transmembrane region" description="Helical" evidence="9">
    <location>
        <begin position="358"/>
        <end position="379"/>
    </location>
</feature>
<keyword evidence="4 9" id="KW-0812">Transmembrane</keyword>
<comment type="similarity">
    <text evidence="2 9">Belongs to the SLC41A transporter family.</text>
</comment>
<keyword evidence="6 9" id="KW-1133">Transmembrane helix</keyword>
<dbReference type="Pfam" id="PF01769">
    <property type="entry name" value="MgtE"/>
    <property type="match status" value="1"/>
</dbReference>
<gene>
    <name evidence="11" type="ORF">AN618_03380</name>
</gene>
<dbReference type="InterPro" id="IPR046342">
    <property type="entry name" value="CBS_dom_sf"/>
</dbReference>
<keyword evidence="7 9" id="KW-0472">Membrane</keyword>
<dbReference type="Proteomes" id="UP000070427">
    <property type="component" value="Unassembled WGS sequence"/>
</dbReference>
<evidence type="ECO:0000256" key="4">
    <source>
        <dbReference type="ARBA" id="ARBA00022692"/>
    </source>
</evidence>
<evidence type="ECO:0000259" key="10">
    <source>
        <dbReference type="PROSITE" id="PS51371"/>
    </source>
</evidence>
<dbReference type="Gene3D" id="1.10.357.20">
    <property type="entry name" value="SLC41 divalent cation transporters, integral membrane domain"/>
    <property type="match status" value="1"/>
</dbReference>
<evidence type="ECO:0000313" key="11">
    <source>
        <dbReference type="EMBL" id="KXG78582.1"/>
    </source>
</evidence>
<evidence type="ECO:0000256" key="1">
    <source>
        <dbReference type="ARBA" id="ARBA00004141"/>
    </source>
</evidence>
<dbReference type="SMART" id="SM00924">
    <property type="entry name" value="MgtE_N"/>
    <property type="match status" value="1"/>
</dbReference>
<dbReference type="InterPro" id="IPR006668">
    <property type="entry name" value="Mg_transptr_MgtE_intracell_dom"/>
</dbReference>
<evidence type="ECO:0000256" key="2">
    <source>
        <dbReference type="ARBA" id="ARBA00009749"/>
    </source>
</evidence>
<dbReference type="NCBIfam" id="TIGR00400">
    <property type="entry name" value="mgtE"/>
    <property type="match status" value="1"/>
</dbReference>
<dbReference type="Gene3D" id="1.25.60.10">
    <property type="entry name" value="MgtE N-terminal domain-like"/>
    <property type="match status" value="1"/>
</dbReference>
<dbReference type="CDD" id="cd04606">
    <property type="entry name" value="CBS_pair_Mg_transporter"/>
    <property type="match status" value="1"/>
</dbReference>
<feature type="transmembrane region" description="Helical" evidence="9">
    <location>
        <begin position="385"/>
        <end position="412"/>
    </location>
</feature>
<feature type="transmembrane region" description="Helical" evidence="9">
    <location>
        <begin position="424"/>
        <end position="448"/>
    </location>
</feature>
<sequence>MKNEREVALLKQLILSRKTDEIKRILSRLHPADIAEILEEVKGENKKVFFELLDLEKATEVLEELEPEERIPYIESIPEMHLVKILENMSVDEIIDLLQKLPDEKVEKLMAKLPQEHQQELKSLIKLAQDSAGGIMTTDYVYLYDNITVEEAIEDVRKFGREAETIYYLYVVDKEKHLLGVLSLRELIAAPRNKRIAEIMHKKVVSVRVDEDQEKVAKLISKYSLLAIPVVDAENRILGIVTVDDALEVLEEETTEDIHKLAGITPEDDILLTTNILGAVKKRLPWLVVCLFGDLVSGVVIDGYSAVLESVMAVAFFIPVLMATAGNVGTQSLALSVRGLATGEISIKNVMRFLIGETFAGMFVGISCGAIIAAVAALWQKDFHLSLVVGASMSIAIVISAFIGVLIPLIFYKMKVDPAVASGPFITTIIDVTALLIYFALTVTFLGIQKTVGFGRF</sequence>
<dbReference type="SUPFAM" id="SSF161093">
    <property type="entry name" value="MgtE membrane domain-like"/>
    <property type="match status" value="1"/>
</dbReference>
<dbReference type="OrthoDB" id="9790355at2"/>
<dbReference type="GO" id="GO:0015095">
    <property type="term" value="F:magnesium ion transmembrane transporter activity"/>
    <property type="evidence" value="ECO:0007669"/>
    <property type="project" value="UniProtKB-UniRule"/>
</dbReference>
<dbReference type="GO" id="GO:0005886">
    <property type="term" value="C:plasma membrane"/>
    <property type="evidence" value="ECO:0007669"/>
    <property type="project" value="UniProtKB-SubCell"/>
</dbReference>
<evidence type="ECO:0000256" key="9">
    <source>
        <dbReference type="RuleBase" id="RU362011"/>
    </source>
</evidence>
<keyword evidence="5 9" id="KW-0460">Magnesium</keyword>
<dbReference type="AlphaFoldDB" id="A0A140LDF7"/>
<dbReference type="Pfam" id="PF03448">
    <property type="entry name" value="MgtE_N"/>
    <property type="match status" value="1"/>
</dbReference>
<evidence type="ECO:0000256" key="3">
    <source>
        <dbReference type="ARBA" id="ARBA00022448"/>
    </source>
</evidence>
<dbReference type="RefSeq" id="WP_066351275.1">
    <property type="nucleotide sequence ID" value="NZ_LOED01000002.1"/>
</dbReference>
<dbReference type="STRING" id="520764.AN618_03380"/>
<dbReference type="InterPro" id="IPR038076">
    <property type="entry name" value="MgtE_N_sf"/>
</dbReference>
<protein>
    <recommendedName>
        <fullName evidence="9">Magnesium transporter MgtE</fullName>
    </recommendedName>
</protein>
<name>A0A140LDF7_9FIRM</name>
<dbReference type="EMBL" id="LOED01000002">
    <property type="protein sequence ID" value="KXG78582.1"/>
    <property type="molecule type" value="Genomic_DNA"/>
</dbReference>
<organism evidence="11 12">
    <name type="scientific">Fervidicola ferrireducens</name>
    <dbReference type="NCBI Taxonomy" id="520764"/>
    <lineage>
        <taxon>Bacteria</taxon>
        <taxon>Bacillati</taxon>
        <taxon>Bacillota</taxon>
        <taxon>Clostridia</taxon>
        <taxon>Thermosediminibacterales</taxon>
        <taxon>Thermosediminibacteraceae</taxon>
        <taxon>Fervidicola</taxon>
    </lineage>
</organism>
<dbReference type="InterPro" id="IPR036739">
    <property type="entry name" value="SLC41_membr_dom_sf"/>
</dbReference>
<keyword evidence="8" id="KW-0129">CBS domain</keyword>
<feature type="domain" description="CBS" evidence="10">
    <location>
        <begin position="200"/>
        <end position="256"/>
    </location>
</feature>
<feature type="domain" description="CBS" evidence="10">
    <location>
        <begin position="136"/>
        <end position="198"/>
    </location>
</feature>
<dbReference type="SUPFAM" id="SSF54631">
    <property type="entry name" value="CBS-domain pair"/>
    <property type="match status" value="1"/>
</dbReference>
<dbReference type="InterPro" id="IPR000644">
    <property type="entry name" value="CBS_dom"/>
</dbReference>
<keyword evidence="9" id="KW-1003">Cell membrane</keyword>
<dbReference type="PANTHER" id="PTHR43773:SF1">
    <property type="entry name" value="MAGNESIUM TRANSPORTER MGTE"/>
    <property type="match status" value="1"/>
</dbReference>
<comment type="subunit">
    <text evidence="9">Homodimer.</text>
</comment>
<dbReference type="InParanoid" id="A0A140LDF7"/>
<evidence type="ECO:0000313" key="12">
    <source>
        <dbReference type="Proteomes" id="UP000070427"/>
    </source>
</evidence>
<dbReference type="PANTHER" id="PTHR43773">
    <property type="entry name" value="MAGNESIUM TRANSPORTER MGTE"/>
    <property type="match status" value="1"/>
</dbReference>
<keyword evidence="12" id="KW-1185">Reference proteome</keyword>
<reference evidence="11 12" key="1">
    <citation type="submission" date="2015-12" db="EMBL/GenBank/DDBJ databases">
        <title>Draft genome sequnece of Fervidicola ferrireducens strain Y170.</title>
        <authorList>
            <person name="Patel B.K."/>
        </authorList>
    </citation>
    <scope>NUCLEOTIDE SEQUENCE [LARGE SCALE GENOMIC DNA]</scope>
    <source>
        <strain evidence="11 12">Y170</strain>
    </source>
</reference>
<dbReference type="InterPro" id="IPR006669">
    <property type="entry name" value="MgtE_transporter"/>
</dbReference>
<proteinExistence type="inferred from homology"/>
<comment type="subcellular location">
    <subcellularLocation>
        <location evidence="9">Cell membrane</location>
        <topology evidence="9">Multi-pass membrane protein</topology>
    </subcellularLocation>
    <subcellularLocation>
        <location evidence="1">Membrane</location>
        <topology evidence="1">Multi-pass membrane protein</topology>
    </subcellularLocation>
</comment>
<feature type="transmembrane region" description="Helical" evidence="9">
    <location>
        <begin position="313"/>
        <end position="337"/>
    </location>
</feature>
<keyword evidence="9" id="KW-0479">Metal-binding</keyword>
<evidence type="ECO:0000256" key="8">
    <source>
        <dbReference type="PROSITE-ProRule" id="PRU00703"/>
    </source>
</evidence>
<dbReference type="PATRIC" id="fig|520764.3.peg.360"/>
<evidence type="ECO:0000256" key="7">
    <source>
        <dbReference type="ARBA" id="ARBA00023136"/>
    </source>
</evidence>
<evidence type="ECO:0000256" key="6">
    <source>
        <dbReference type="ARBA" id="ARBA00022989"/>
    </source>
</evidence>
<dbReference type="Pfam" id="PF00571">
    <property type="entry name" value="CBS"/>
    <property type="match status" value="2"/>
</dbReference>
<comment type="caution">
    <text evidence="11">The sequence shown here is derived from an EMBL/GenBank/DDBJ whole genome shotgun (WGS) entry which is preliminary data.</text>
</comment>
<comment type="function">
    <text evidence="9">Acts as a magnesium transporter.</text>
</comment>
<feature type="transmembrane region" description="Helical" evidence="9">
    <location>
        <begin position="284"/>
        <end position="307"/>
    </location>
</feature>
<dbReference type="SMART" id="SM00116">
    <property type="entry name" value="CBS"/>
    <property type="match status" value="2"/>
</dbReference>
<keyword evidence="3 9" id="KW-0813">Transport</keyword>
<accession>A0A140LDF7</accession>
<dbReference type="SUPFAM" id="SSF158791">
    <property type="entry name" value="MgtE N-terminal domain-like"/>
    <property type="match status" value="1"/>
</dbReference>